<accession>A0A1H2PQG5</accession>
<feature type="compositionally biased region" description="Low complexity" evidence="1">
    <location>
        <begin position="41"/>
        <end position="57"/>
    </location>
</feature>
<reference evidence="3" key="1">
    <citation type="submission" date="2016-09" db="EMBL/GenBank/DDBJ databases">
        <authorList>
            <person name="Varghese N."/>
            <person name="Submissions S."/>
        </authorList>
    </citation>
    <scope>NUCLEOTIDE SEQUENCE [LARGE SCALE GENOMIC DNA]</scope>
    <source>
        <strain evidence="3">JS23</strain>
    </source>
</reference>
<proteinExistence type="predicted"/>
<evidence type="ECO:0000313" key="3">
    <source>
        <dbReference type="Proteomes" id="UP000243719"/>
    </source>
</evidence>
<dbReference type="PROSITE" id="PS51257">
    <property type="entry name" value="PROKAR_LIPOPROTEIN"/>
    <property type="match status" value="1"/>
</dbReference>
<dbReference type="STRING" id="1770053.SAMN05216551_10719"/>
<feature type="compositionally biased region" description="Low complexity" evidence="1">
    <location>
        <begin position="69"/>
        <end position="97"/>
    </location>
</feature>
<sequence length="210" mass="21441">MADVRDLKWLAVATLALSLCACEDRKPATAATDAARSVDTPVAASASPGASAVGASPQDGERGTSGAESPPSQAASGAVAGSAASAGPGSDPAASRALSGAPVEARLTHNYVLARDGEYGYEAADKQRIVMVRYLGEKRGVYTAEIQKGDAVGQMSCRAPCDQILTRYFVGGKQTRAEKTRNDGVSIGAAIFADAMAGQLRTYGEQSAAR</sequence>
<dbReference type="AlphaFoldDB" id="A0A1H2PQG5"/>
<evidence type="ECO:0000256" key="1">
    <source>
        <dbReference type="SAM" id="MobiDB-lite"/>
    </source>
</evidence>
<keyword evidence="3" id="KW-1185">Reference proteome</keyword>
<name>A0A1H2PQG5_9BURK</name>
<dbReference type="EMBL" id="FNLO01000007">
    <property type="protein sequence ID" value="SDV49049.1"/>
    <property type="molecule type" value="Genomic_DNA"/>
</dbReference>
<gene>
    <name evidence="2" type="ORF">SAMN05216551_10719</name>
</gene>
<organism evidence="2 3">
    <name type="scientific">Chitinasiproducens palmae</name>
    <dbReference type="NCBI Taxonomy" id="1770053"/>
    <lineage>
        <taxon>Bacteria</taxon>
        <taxon>Pseudomonadati</taxon>
        <taxon>Pseudomonadota</taxon>
        <taxon>Betaproteobacteria</taxon>
        <taxon>Burkholderiales</taxon>
        <taxon>Burkholderiaceae</taxon>
        <taxon>Chitinasiproducens</taxon>
    </lineage>
</organism>
<feature type="region of interest" description="Disordered" evidence="1">
    <location>
        <begin position="29"/>
        <end position="100"/>
    </location>
</feature>
<evidence type="ECO:0008006" key="4">
    <source>
        <dbReference type="Google" id="ProtNLM"/>
    </source>
</evidence>
<dbReference type="Proteomes" id="UP000243719">
    <property type="component" value="Unassembled WGS sequence"/>
</dbReference>
<protein>
    <recommendedName>
        <fullName evidence="4">Lipoprotein</fullName>
    </recommendedName>
</protein>
<evidence type="ECO:0000313" key="2">
    <source>
        <dbReference type="EMBL" id="SDV49049.1"/>
    </source>
</evidence>